<dbReference type="EMBL" id="AHMT02000018">
    <property type="protein sequence ID" value="EQA63364.1"/>
    <property type="molecule type" value="Genomic_DNA"/>
</dbReference>
<dbReference type="AlphaFoldDB" id="V6I8G0"/>
<proteinExistence type="predicted"/>
<reference evidence="2" key="1">
    <citation type="submission" date="2013-05" db="EMBL/GenBank/DDBJ databases">
        <authorList>
            <person name="Harkins D.M."/>
            <person name="Durkin A.S."/>
            <person name="Brinkac L.M."/>
            <person name="Haft D.H."/>
            <person name="Selengut J.D."/>
            <person name="Sanka R."/>
            <person name="DePew J."/>
            <person name="Purushe J."/>
            <person name="Hartskeerl R.A."/>
            <person name="Ahmed A."/>
            <person name="van der Linden H."/>
            <person name="Goris M.G.A."/>
            <person name="Vinetz J.M."/>
            <person name="Sutton G.G."/>
            <person name="Nierman W.C."/>
            <person name="Fouts D.E."/>
        </authorList>
    </citation>
    <scope>NUCLEOTIDE SEQUENCE [LARGE SCALE GENOMIC DNA]</scope>
    <source>
        <strain evidence="2">L 60</strain>
    </source>
</reference>
<gene>
    <name evidence="2" type="ORF">LEP1GSC062_0929</name>
</gene>
<evidence type="ECO:0000313" key="2">
    <source>
        <dbReference type="EMBL" id="EQA63364.1"/>
    </source>
</evidence>
<organism evidence="2 3">
    <name type="scientific">Leptospira alexanderi serovar Manhao 3 str. L 60</name>
    <dbReference type="NCBI Taxonomy" id="1049759"/>
    <lineage>
        <taxon>Bacteria</taxon>
        <taxon>Pseudomonadati</taxon>
        <taxon>Spirochaetota</taxon>
        <taxon>Spirochaetia</taxon>
        <taxon>Leptospirales</taxon>
        <taxon>Leptospiraceae</taxon>
        <taxon>Leptospira</taxon>
    </lineage>
</organism>
<name>V6I8G0_9LEPT</name>
<accession>V6I8G0</accession>
<feature type="domain" description="DUF1565" evidence="1">
    <location>
        <begin position="33"/>
        <end position="124"/>
    </location>
</feature>
<keyword evidence="3" id="KW-1185">Reference proteome</keyword>
<comment type="caution">
    <text evidence="2">The sequence shown here is derived from an EMBL/GenBank/DDBJ whole genome shotgun (WGS) entry which is preliminary data.</text>
</comment>
<sequence length="124" mass="13349">MISGNGAIHLYIIECLNSASKREFALKLTVFYFTGIGNSVSNYGNVTLTLRNNSQISGFKITNPRPYDSQRLSVTVLLNTINSARVHQNTIEGVMGGHGILMGTNSFDAAHQGGNVISGNSILF</sequence>
<evidence type="ECO:0000313" key="3">
    <source>
        <dbReference type="Proteomes" id="UP000018747"/>
    </source>
</evidence>
<evidence type="ECO:0000259" key="1">
    <source>
        <dbReference type="Pfam" id="PF07602"/>
    </source>
</evidence>
<dbReference type="Pfam" id="PF07602">
    <property type="entry name" value="DUF1565"/>
    <property type="match status" value="1"/>
</dbReference>
<dbReference type="InterPro" id="IPR011459">
    <property type="entry name" value="DUF1565"/>
</dbReference>
<protein>
    <submittedName>
        <fullName evidence="2">PF07602 domain protein</fullName>
    </submittedName>
</protein>
<dbReference type="Proteomes" id="UP000018747">
    <property type="component" value="Unassembled WGS sequence"/>
</dbReference>